<name>U5DCA5_AMBTC</name>
<dbReference type="Proteomes" id="UP000017836">
    <property type="component" value="Unassembled WGS sequence"/>
</dbReference>
<dbReference type="EMBL" id="KI392075">
    <property type="protein sequence ID" value="ERN19042.1"/>
    <property type="molecule type" value="Genomic_DNA"/>
</dbReference>
<feature type="region of interest" description="Disordered" evidence="2">
    <location>
        <begin position="411"/>
        <end position="438"/>
    </location>
</feature>
<keyword evidence="1" id="KW-0175">Coiled coil</keyword>
<dbReference type="AlphaFoldDB" id="U5DCA5"/>
<feature type="region of interest" description="Disordered" evidence="2">
    <location>
        <begin position="1"/>
        <end position="68"/>
    </location>
</feature>
<feature type="compositionally biased region" description="Basic and acidic residues" evidence="2">
    <location>
        <begin position="416"/>
        <end position="438"/>
    </location>
</feature>
<evidence type="ECO:0000313" key="4">
    <source>
        <dbReference type="Proteomes" id="UP000017836"/>
    </source>
</evidence>
<feature type="compositionally biased region" description="Polar residues" evidence="2">
    <location>
        <begin position="1"/>
        <end position="36"/>
    </location>
</feature>
<dbReference type="OMA" id="SMDRHRW"/>
<feature type="region of interest" description="Disordered" evidence="2">
    <location>
        <begin position="98"/>
        <end position="125"/>
    </location>
</feature>
<feature type="compositionally biased region" description="Basic and acidic residues" evidence="2">
    <location>
        <begin position="148"/>
        <end position="165"/>
    </location>
</feature>
<evidence type="ECO:0000256" key="2">
    <source>
        <dbReference type="SAM" id="MobiDB-lite"/>
    </source>
</evidence>
<proteinExistence type="predicted"/>
<feature type="compositionally biased region" description="Basic and acidic residues" evidence="2">
    <location>
        <begin position="110"/>
        <end position="125"/>
    </location>
</feature>
<dbReference type="Gramene" id="ERN19042">
    <property type="protein sequence ID" value="ERN19042"/>
    <property type="gene ID" value="AMTR_s00061p00074900"/>
</dbReference>
<sequence length="645" mass="72230">MATSAFKSTSRRSQIFTPEKSSPSAKTTEDASSSNRPGFHRRSRSLSRFPGRYSGELQESKGRRFVNTERGSDFAAISLEDIAAELFRADEGLERGDREEIGGGFVRGSRGLERGERGDFVGLDRDERGGIGIVETVEKKESVGFERGERKGIGGLERGGRDGSRGRVSRRAPSMGPAERRGRSVSRHVEPTVNPKGNGDGVGRRLRSVSVARYQYSDSETDKDHINCLNRLKSNNLASGDAHRASLHMLKPNGTLPSDQRGLRRSMSQKDLLQSHDDYSSYSSALTDDEGPDVRCSRNGSEKTIRAVYAQKKTEHPTGDEVGTGLYEAMRKEVRNVVAQIRTELEQVMSKTNGNGLQSKTTDISQAITLIRKNYTTKLEESEKRTKDLLAELAVEERRGRELSKVVRGLLPDYSKQSEPEKPARTRKRSMDRNKMSKRLTEEAEKYFEGFLSNVEDTEFSSFDDEKSDGTLSGNPRPRDLVLDTKNGDYQDHTVSPLETDGVVLPWLQWETSNDGSSLFRDKMEIPPSSRKNVSDVAQEWSPCIESADSKSNMLSSCHGSWSPGSDTHDWSTKSLTSNSHVNNLESGTPENYQKFSVERGKLKKAFELDEYLHHRQGEDLLMDRLRYRQRIQSGALIICCNSFI</sequence>
<reference evidence="4" key="1">
    <citation type="journal article" date="2013" name="Science">
        <title>The Amborella genome and the evolution of flowering plants.</title>
        <authorList>
            <consortium name="Amborella Genome Project"/>
        </authorList>
    </citation>
    <scope>NUCLEOTIDE SEQUENCE [LARGE SCALE GENOMIC DNA]</scope>
</reference>
<dbReference type="OrthoDB" id="1911931at2759"/>
<feature type="region of interest" description="Disordered" evidence="2">
    <location>
        <begin position="148"/>
        <end position="206"/>
    </location>
</feature>
<gene>
    <name evidence="3" type="ORF">AMTR_s00061p00074900</name>
</gene>
<feature type="compositionally biased region" description="Basic and acidic residues" evidence="2">
    <location>
        <begin position="477"/>
        <end position="488"/>
    </location>
</feature>
<feature type="region of interest" description="Disordered" evidence="2">
    <location>
        <begin position="461"/>
        <end position="488"/>
    </location>
</feature>
<evidence type="ECO:0000256" key="1">
    <source>
        <dbReference type="SAM" id="Coils"/>
    </source>
</evidence>
<organism evidence="3 4">
    <name type="scientific">Amborella trichopoda</name>
    <dbReference type="NCBI Taxonomy" id="13333"/>
    <lineage>
        <taxon>Eukaryota</taxon>
        <taxon>Viridiplantae</taxon>
        <taxon>Streptophyta</taxon>
        <taxon>Embryophyta</taxon>
        <taxon>Tracheophyta</taxon>
        <taxon>Spermatophyta</taxon>
        <taxon>Magnoliopsida</taxon>
        <taxon>Amborellales</taxon>
        <taxon>Amborellaceae</taxon>
        <taxon>Amborella</taxon>
    </lineage>
</organism>
<dbReference type="HOGENOM" id="CLU_034512_2_0_1"/>
<feature type="compositionally biased region" description="Basic and acidic residues" evidence="2">
    <location>
        <begin position="178"/>
        <end position="190"/>
    </location>
</feature>
<dbReference type="eggNOG" id="ENOG502QQKC">
    <property type="taxonomic scope" value="Eukaryota"/>
</dbReference>
<dbReference type="PANTHER" id="PTHR34466:SF1">
    <property type="entry name" value="OS06G0609800 PROTEIN"/>
    <property type="match status" value="1"/>
</dbReference>
<feature type="coiled-coil region" evidence="1">
    <location>
        <begin position="331"/>
        <end position="399"/>
    </location>
</feature>
<dbReference type="PANTHER" id="PTHR34466">
    <property type="entry name" value="OS11G0129800 PROTEIN"/>
    <property type="match status" value="1"/>
</dbReference>
<accession>U5DCA5</accession>
<keyword evidence="4" id="KW-1185">Reference proteome</keyword>
<feature type="region of interest" description="Disordered" evidence="2">
    <location>
        <begin position="268"/>
        <end position="299"/>
    </location>
</feature>
<protein>
    <submittedName>
        <fullName evidence="3">Uncharacterized protein</fullName>
    </submittedName>
</protein>
<evidence type="ECO:0000313" key="3">
    <source>
        <dbReference type="EMBL" id="ERN19042.1"/>
    </source>
</evidence>
<feature type="compositionally biased region" description="Basic and acidic residues" evidence="2">
    <location>
        <begin position="58"/>
        <end position="68"/>
    </location>
</feature>